<comment type="cofactor">
    <cofactor evidence="1">
        <name>Zn(2+)</name>
        <dbReference type="ChEBI" id="CHEBI:29105"/>
    </cofactor>
</comment>
<feature type="domain" description="Alcohol dehydrogenase-like N-terminal" evidence="6">
    <location>
        <begin position="25"/>
        <end position="135"/>
    </location>
</feature>
<evidence type="ECO:0000256" key="1">
    <source>
        <dbReference type="ARBA" id="ARBA00001947"/>
    </source>
</evidence>
<dbReference type="InterPro" id="IPR036291">
    <property type="entry name" value="NAD(P)-bd_dom_sf"/>
</dbReference>
<gene>
    <name evidence="7" type="primary">adhA</name>
    <name evidence="7" type="ORF">LMG26788_00518</name>
</gene>
<dbReference type="Pfam" id="PF08240">
    <property type="entry name" value="ADH_N"/>
    <property type="match status" value="1"/>
</dbReference>
<dbReference type="GO" id="GO:0005737">
    <property type="term" value="C:cytoplasm"/>
    <property type="evidence" value="ECO:0007669"/>
    <property type="project" value="TreeGrafter"/>
</dbReference>
<sequence>MRVMSQRAPGAALALERRPTPQPAAGQVRLKVEACAVCRTDLHVVDGDLPDLRYPVTPGHEVVGVVEATGAGVSPDLLGRRMGAAWLAWTCGRCEFCLSGRENLCDAAAFTGYTRDGGFASHMLADAAYLYPLPQQGAPESMAPWMCAGLIGWRALRAAGEATRLGVYGFGSAGQVLARICAWQRRSLYAFTRAGDTAAQNHARASGAVWASGSGDAPPVPLDAAIIFAPVGELVPMALQAVRKGGCVVCGGIHMTDIPAFPYRLLWGERKLVSVANLTRADGREFLALAPTAGVHCDVRTYPLEHANAALEDLRQGRLQATAVLIP</sequence>
<evidence type="ECO:0000313" key="8">
    <source>
        <dbReference type="Proteomes" id="UP000494203"/>
    </source>
</evidence>
<comment type="similarity">
    <text evidence="2">Belongs to the zinc-containing alcohol dehydrogenase family.</text>
</comment>
<keyword evidence="3" id="KW-0479">Metal-binding</keyword>
<evidence type="ECO:0000256" key="4">
    <source>
        <dbReference type="ARBA" id="ARBA00022833"/>
    </source>
</evidence>
<dbReference type="GO" id="GO:0008270">
    <property type="term" value="F:zinc ion binding"/>
    <property type="evidence" value="ECO:0007669"/>
    <property type="project" value="InterPro"/>
</dbReference>
<keyword evidence="5 7" id="KW-0560">Oxidoreductase</keyword>
<evidence type="ECO:0000313" key="7">
    <source>
        <dbReference type="EMBL" id="CAB3825993.1"/>
    </source>
</evidence>
<dbReference type="SUPFAM" id="SSF50129">
    <property type="entry name" value="GroES-like"/>
    <property type="match status" value="1"/>
</dbReference>
<reference evidence="7 8" key="1">
    <citation type="submission" date="2020-04" db="EMBL/GenBank/DDBJ databases">
        <authorList>
            <person name="De Canck E."/>
        </authorList>
    </citation>
    <scope>NUCLEOTIDE SEQUENCE [LARGE SCALE GENOMIC DNA]</scope>
    <source>
        <strain evidence="7 8">LMG 26788</strain>
    </source>
</reference>
<dbReference type="AlphaFoldDB" id="A0A6S7DP30"/>
<dbReference type="RefSeq" id="WP_175139934.1">
    <property type="nucleotide sequence ID" value="NZ_CADIKZ010000001.1"/>
</dbReference>
<dbReference type="EMBL" id="CADIKZ010000001">
    <property type="protein sequence ID" value="CAB3825993.1"/>
    <property type="molecule type" value="Genomic_DNA"/>
</dbReference>
<proteinExistence type="inferred from homology"/>
<dbReference type="GO" id="GO:0004022">
    <property type="term" value="F:alcohol dehydrogenase (NAD+) activity"/>
    <property type="evidence" value="ECO:0007669"/>
    <property type="project" value="UniProtKB-EC"/>
</dbReference>
<dbReference type="SUPFAM" id="SSF51735">
    <property type="entry name" value="NAD(P)-binding Rossmann-fold domains"/>
    <property type="match status" value="1"/>
</dbReference>
<dbReference type="PANTHER" id="PTHR42940">
    <property type="entry name" value="ALCOHOL DEHYDROGENASE 1-RELATED"/>
    <property type="match status" value="1"/>
</dbReference>
<evidence type="ECO:0000256" key="2">
    <source>
        <dbReference type="ARBA" id="ARBA00008072"/>
    </source>
</evidence>
<evidence type="ECO:0000259" key="6">
    <source>
        <dbReference type="Pfam" id="PF08240"/>
    </source>
</evidence>
<name>A0A6S7DP30_9BURK</name>
<dbReference type="NCBIfam" id="TIGR02822">
    <property type="entry name" value="adh_fam_2"/>
    <property type="match status" value="1"/>
</dbReference>
<dbReference type="InterPro" id="IPR002328">
    <property type="entry name" value="ADH_Zn_CS"/>
</dbReference>
<dbReference type="PANTHER" id="PTHR42940:SF8">
    <property type="entry name" value="VACUOLAR PROTEIN SORTING-ASSOCIATED PROTEIN 11"/>
    <property type="match status" value="1"/>
</dbReference>
<keyword evidence="8" id="KW-1185">Reference proteome</keyword>
<accession>A0A6S7DP30</accession>
<dbReference type="Gene3D" id="3.40.50.720">
    <property type="entry name" value="NAD(P)-binding Rossmann-like Domain"/>
    <property type="match status" value="1"/>
</dbReference>
<dbReference type="InterPro" id="IPR014187">
    <property type="entry name" value="ADH_Zn_typ-2"/>
</dbReference>
<dbReference type="Gene3D" id="3.90.180.10">
    <property type="entry name" value="Medium-chain alcohol dehydrogenases, catalytic domain"/>
    <property type="match status" value="1"/>
</dbReference>
<evidence type="ECO:0000256" key="5">
    <source>
        <dbReference type="ARBA" id="ARBA00023002"/>
    </source>
</evidence>
<evidence type="ECO:0000256" key="3">
    <source>
        <dbReference type="ARBA" id="ARBA00022723"/>
    </source>
</evidence>
<organism evidence="7 8">
    <name type="scientific">Achromobacter pulmonis</name>
    <dbReference type="NCBI Taxonomy" id="1389932"/>
    <lineage>
        <taxon>Bacteria</taxon>
        <taxon>Pseudomonadati</taxon>
        <taxon>Pseudomonadota</taxon>
        <taxon>Betaproteobacteria</taxon>
        <taxon>Burkholderiales</taxon>
        <taxon>Alcaligenaceae</taxon>
        <taxon>Achromobacter</taxon>
    </lineage>
</organism>
<dbReference type="PROSITE" id="PS00059">
    <property type="entry name" value="ADH_ZINC"/>
    <property type="match status" value="1"/>
</dbReference>
<keyword evidence="4" id="KW-0862">Zinc</keyword>
<dbReference type="EC" id="1.1.1.1" evidence="7"/>
<protein>
    <submittedName>
        <fullName evidence="7">Putative alcohol dehydrogenase AdhA</fullName>
        <ecNumber evidence="7">1.1.1.1</ecNumber>
    </submittedName>
</protein>
<dbReference type="Proteomes" id="UP000494203">
    <property type="component" value="Unassembled WGS sequence"/>
</dbReference>
<dbReference type="InterPro" id="IPR013154">
    <property type="entry name" value="ADH-like_N"/>
</dbReference>
<dbReference type="InterPro" id="IPR011032">
    <property type="entry name" value="GroES-like_sf"/>
</dbReference>